<gene>
    <name evidence="1" type="ORF">CIT292_08709</name>
</gene>
<dbReference type="HOGENOM" id="CLU_077365_0_0_6"/>
<dbReference type="EMBL" id="ABWL02000009">
    <property type="protein sequence ID" value="EFE08189.1"/>
    <property type="molecule type" value="Genomic_DNA"/>
</dbReference>
<proteinExistence type="predicted"/>
<dbReference type="eggNOG" id="ENOG5032WGK">
    <property type="taxonomic scope" value="Bacteria"/>
</dbReference>
<name>D4BDZ0_9ENTR</name>
<protein>
    <recommendedName>
        <fullName evidence="3">LysM domain-containing protein</fullName>
    </recommendedName>
</protein>
<evidence type="ECO:0000313" key="1">
    <source>
        <dbReference type="EMBL" id="EFE08189.1"/>
    </source>
</evidence>
<accession>D4BDZ0</accession>
<organism evidence="1 2">
    <name type="scientific">Citrobacter youngae ATCC 29220</name>
    <dbReference type="NCBI Taxonomy" id="500640"/>
    <lineage>
        <taxon>Bacteria</taxon>
        <taxon>Pseudomonadati</taxon>
        <taxon>Pseudomonadota</taxon>
        <taxon>Gammaproteobacteria</taxon>
        <taxon>Enterobacterales</taxon>
        <taxon>Enterobacteriaceae</taxon>
        <taxon>Citrobacter</taxon>
        <taxon>Citrobacter freundii complex</taxon>
    </lineage>
</organism>
<evidence type="ECO:0000313" key="2">
    <source>
        <dbReference type="Proteomes" id="UP000003880"/>
    </source>
</evidence>
<dbReference type="Proteomes" id="UP000003880">
    <property type="component" value="Unassembled WGS sequence"/>
</dbReference>
<evidence type="ECO:0008006" key="3">
    <source>
        <dbReference type="Google" id="ProtNLM"/>
    </source>
</evidence>
<reference evidence="1 2" key="1">
    <citation type="submission" date="2010-02" db="EMBL/GenBank/DDBJ databases">
        <authorList>
            <person name="Weinstock G."/>
            <person name="Sodergren E."/>
            <person name="Clifton S."/>
            <person name="Fulton L."/>
            <person name="Fulton B."/>
            <person name="Courtney L."/>
            <person name="Fronick C."/>
            <person name="Harrison M."/>
            <person name="Strong C."/>
            <person name="Farmer C."/>
            <person name="Delahaunty K."/>
            <person name="Markovic C."/>
            <person name="Hall O."/>
            <person name="Minx P."/>
            <person name="Tomlinson C."/>
            <person name="Mitreva M."/>
            <person name="Nelson J."/>
            <person name="Hou S."/>
            <person name="Wollam A."/>
            <person name="Pepin K.H."/>
            <person name="Johnson M."/>
            <person name="Bhonagiri V."/>
            <person name="Zhang X."/>
            <person name="Suruliraj S."/>
            <person name="Warren W."/>
            <person name="Chinwalla A."/>
            <person name="Mardis E.R."/>
            <person name="Wilson R.K."/>
        </authorList>
    </citation>
    <scope>NUCLEOTIDE SEQUENCE [LARGE SCALE GENOMIC DNA]</scope>
    <source>
        <strain evidence="1 2">ATCC 29220</strain>
    </source>
</reference>
<dbReference type="AlphaFoldDB" id="D4BDZ0"/>
<comment type="caution">
    <text evidence="1">The sequence shown here is derived from an EMBL/GenBank/DDBJ whole genome shotgun (WGS) entry which is preliminary data.</text>
</comment>
<sequence length="221" mass="24536">MSEMNRYLSKYPSYTRLDWLWIKAMLWTEGDADGHKHEWEHKPLRIGVQGDKAAPVVINRSEAVKLVIPSGSTWQGITSSNLIADPHMNIRAAIVYLMNRLSKSDMISVDDSNDKALHTVKVSAIKGHGTFSDIVKDTNQIGTTMDILIRENPGVNPSKVHDGQELRYRKGSMQRAIIGWISPITANVIAKSYNGGGDSKYAEKLSYVHTLLTSATGNTNQ</sequence>